<dbReference type="SUPFAM" id="SSF47162">
    <property type="entry name" value="Apolipoprotein"/>
    <property type="match status" value="1"/>
</dbReference>
<feature type="transmembrane region" description="Helical" evidence="2">
    <location>
        <begin position="40"/>
        <end position="61"/>
    </location>
</feature>
<gene>
    <name evidence="3" type="ORF">IAA17_06720</name>
</gene>
<keyword evidence="2" id="KW-1133">Transmembrane helix</keyword>
<feature type="transmembrane region" description="Helical" evidence="2">
    <location>
        <begin position="6"/>
        <end position="28"/>
    </location>
</feature>
<feature type="transmembrane region" description="Helical" evidence="2">
    <location>
        <begin position="67"/>
        <end position="89"/>
    </location>
</feature>
<evidence type="ECO:0008006" key="5">
    <source>
        <dbReference type="Google" id="ProtNLM"/>
    </source>
</evidence>
<proteinExistence type="predicted"/>
<dbReference type="Pfam" id="PF06541">
    <property type="entry name" value="ABC_trans_CmpB"/>
    <property type="match status" value="1"/>
</dbReference>
<keyword evidence="2" id="KW-0472">Membrane</keyword>
<evidence type="ECO:0000256" key="2">
    <source>
        <dbReference type="SAM" id="Phobius"/>
    </source>
</evidence>
<feature type="transmembrane region" description="Helical" evidence="2">
    <location>
        <begin position="137"/>
        <end position="158"/>
    </location>
</feature>
<sequence>MYSYTWYQWLCFFYFYCFAGWVFESAYVSIQQKRLVNRGFLRLPLLPLYGTGAVMMLWVSLPFQDSLFLVYFSGVLAATALEYVTGWAMERLFKMKYWDYSNQKFNLNGYICLSSSIAWGFLTIFLTEVLHPPVSRFVLGLPAGAVIGGVLIISVFFLEDTVQSVRDALDLGRALEAMTSIRAELDDVQVQLALLKAETADRLDEYREDAAQRLNDYWEDAAHRLSDYREDAAQRLSDYREDAALQVERLKTETLQKMGQAQTAGNDRFSALLSRGQELLEKHRSFTSQLSRGRRNLLLRNPTAASGRFGEALKELSEQAKKQRRQNRR</sequence>
<reference evidence="3" key="1">
    <citation type="journal article" date="2021" name="PeerJ">
        <title>Extensive microbial diversity within the chicken gut microbiome revealed by metagenomics and culture.</title>
        <authorList>
            <person name="Gilroy R."/>
            <person name="Ravi A."/>
            <person name="Getino M."/>
            <person name="Pursley I."/>
            <person name="Horton D.L."/>
            <person name="Alikhan N.F."/>
            <person name="Baker D."/>
            <person name="Gharbi K."/>
            <person name="Hall N."/>
            <person name="Watson M."/>
            <person name="Adriaenssens E.M."/>
            <person name="Foster-Nyarko E."/>
            <person name="Jarju S."/>
            <person name="Secka A."/>
            <person name="Antonio M."/>
            <person name="Oren A."/>
            <person name="Chaudhuri R.R."/>
            <person name="La Ragione R."/>
            <person name="Hildebrand F."/>
            <person name="Pallen M.J."/>
        </authorList>
    </citation>
    <scope>NUCLEOTIDE SEQUENCE</scope>
    <source>
        <strain evidence="3">ChiBcec1-1093</strain>
    </source>
</reference>
<keyword evidence="2" id="KW-0812">Transmembrane</keyword>
<evidence type="ECO:0000256" key="1">
    <source>
        <dbReference type="SAM" id="MobiDB-lite"/>
    </source>
</evidence>
<feature type="region of interest" description="Disordered" evidence="1">
    <location>
        <begin position="308"/>
        <end position="329"/>
    </location>
</feature>
<dbReference type="Proteomes" id="UP000824101">
    <property type="component" value="Unassembled WGS sequence"/>
</dbReference>
<evidence type="ECO:0000313" key="3">
    <source>
        <dbReference type="EMBL" id="HIZ79466.1"/>
    </source>
</evidence>
<reference evidence="3" key="2">
    <citation type="submission" date="2021-04" db="EMBL/GenBank/DDBJ databases">
        <authorList>
            <person name="Gilroy R."/>
        </authorList>
    </citation>
    <scope>NUCLEOTIDE SEQUENCE</scope>
    <source>
        <strain evidence="3">ChiBcec1-1093</strain>
    </source>
</reference>
<organism evidence="3 4">
    <name type="scientific">Candidatus Lachnoclostridium stercorigallinarum</name>
    <dbReference type="NCBI Taxonomy" id="2838634"/>
    <lineage>
        <taxon>Bacteria</taxon>
        <taxon>Bacillati</taxon>
        <taxon>Bacillota</taxon>
        <taxon>Clostridia</taxon>
        <taxon>Lachnospirales</taxon>
        <taxon>Lachnospiraceae</taxon>
    </lineage>
</organism>
<feature type="transmembrane region" description="Helical" evidence="2">
    <location>
        <begin position="110"/>
        <end position="131"/>
    </location>
</feature>
<dbReference type="Gene3D" id="1.20.120.20">
    <property type="entry name" value="Apolipoprotein"/>
    <property type="match status" value="1"/>
</dbReference>
<name>A0A9D2GJ26_9FIRM</name>
<comment type="caution">
    <text evidence="3">The sequence shown here is derived from an EMBL/GenBank/DDBJ whole genome shotgun (WGS) entry which is preliminary data.</text>
</comment>
<protein>
    <recommendedName>
        <fullName evidence="5">ABC-transporter type IV</fullName>
    </recommendedName>
</protein>
<dbReference type="AlphaFoldDB" id="A0A9D2GJ26"/>
<evidence type="ECO:0000313" key="4">
    <source>
        <dbReference type="Proteomes" id="UP000824101"/>
    </source>
</evidence>
<accession>A0A9D2GJ26</accession>
<feature type="compositionally biased region" description="Basic and acidic residues" evidence="1">
    <location>
        <begin position="311"/>
        <end position="321"/>
    </location>
</feature>
<dbReference type="EMBL" id="DXBC01000105">
    <property type="protein sequence ID" value="HIZ79466.1"/>
    <property type="molecule type" value="Genomic_DNA"/>
</dbReference>
<dbReference type="InterPro" id="IPR010540">
    <property type="entry name" value="CmpB_TMEM229"/>
</dbReference>